<dbReference type="AlphaFoldDB" id="A0AAE4FSD8"/>
<evidence type="ECO:0000313" key="2">
    <source>
        <dbReference type="Proteomes" id="UP001268256"/>
    </source>
</evidence>
<proteinExistence type="predicted"/>
<organism evidence="1 2">
    <name type="scientific">Pseudocalidococcus azoricus BACA0444</name>
    <dbReference type="NCBI Taxonomy" id="2918990"/>
    <lineage>
        <taxon>Bacteria</taxon>
        <taxon>Bacillati</taxon>
        <taxon>Cyanobacteriota</taxon>
        <taxon>Cyanophyceae</taxon>
        <taxon>Acaryochloridales</taxon>
        <taxon>Thermosynechococcaceae</taxon>
        <taxon>Pseudocalidococcus</taxon>
        <taxon>Pseudocalidococcus azoricus</taxon>
    </lineage>
</organism>
<dbReference type="EMBL" id="JAVMIP010000010">
    <property type="protein sequence ID" value="MDS3861241.1"/>
    <property type="molecule type" value="Genomic_DNA"/>
</dbReference>
<sequence length="816" mass="90902">MIDTKIRTFLKGRGIPEMDAARLGIRYVTYKEATTQLGFGTCSTSPDGVIFFPFAPGSKFGAARNWYNSKEAEAHHLAQLNEWQTSQGKKQFKHVPKYLLPSGTKAGVLYDPYTILRPETQQPIILGTEDVIGAEKAAIRGIRVISTFGVWLGLKADVEASKDPDWRHSLEGKFPAYLADSDAIHKPSVAAALIRTGILIKCRIGCFPAQGKDKVGFDEWLDANPTATAETLQALVSENAMGVFEWLATLLPSHVNWLQERGYVDTEATLIAGKVKAAILSELFKHYEIADLRANGFYDKVLKPIGTNLEILKNYQLQSQLEAEEPKSQPLAELVVNLCTQECELYHDAEKEVYADVIVDGCRHTYRLRSVEFKRWVARRLHENFGRCLNSDAFTAARTTLEAVATYEGKETKVWLRVGDYNGKIYLDLCNEKWQAVEIDTQGWRIVDCPPVRFWRPNSMLPLPTPVEGGNLEDFKKLMGLDADTPEAKRTWFILVTFWIYCLTPFGDYPILLLAACRGSGKTTITEAMKGTIDPGKAPLIHISGDAHKVGVAGSRRWLMAYDNVSYISEAESDILCRVATGFGHSTRTLFETEGETNFDFSRPQVITAIDHVVTRDDLADRLLMAQLPEIDKSKRLSKQHLKAKLEAMKPGILGALLTLLSQALAIRETLEDKDLPRLADYGKLAIAAERALGIDADTEEGFVKIFEANREMSRQVVLESSPVAGAIMGLVSDLQSHGGYEGTATDLLSVLETRVQHGATSLKSWTKAPNSLVRQLNRLKPDLKACGIEIQFGRNMKTNEKTIHLQKLLPESREQ</sequence>
<dbReference type="Proteomes" id="UP001268256">
    <property type="component" value="Unassembled WGS sequence"/>
</dbReference>
<reference evidence="2" key="1">
    <citation type="submission" date="2023-07" db="EMBL/GenBank/DDBJ databases">
        <authorList>
            <person name="Luz R."/>
            <person name="Cordeiro R."/>
            <person name="Fonseca A."/>
            <person name="Goncalves V."/>
        </authorList>
    </citation>
    <scope>NUCLEOTIDE SEQUENCE [LARGE SCALE GENOMIC DNA]</scope>
    <source>
        <strain evidence="2">BACA0444</strain>
    </source>
</reference>
<keyword evidence="2" id="KW-1185">Reference proteome</keyword>
<comment type="caution">
    <text evidence="1">The sequence shown here is derived from an EMBL/GenBank/DDBJ whole genome shotgun (WGS) entry which is preliminary data.</text>
</comment>
<evidence type="ECO:0000313" key="1">
    <source>
        <dbReference type="EMBL" id="MDS3861241.1"/>
    </source>
</evidence>
<dbReference type="RefSeq" id="WP_322878487.1">
    <property type="nucleotide sequence ID" value="NZ_JAVMIP010000010.1"/>
</dbReference>
<evidence type="ECO:0008006" key="3">
    <source>
        <dbReference type="Google" id="ProtNLM"/>
    </source>
</evidence>
<accession>A0AAE4FSD8</accession>
<protein>
    <recommendedName>
        <fullName evidence="3">DUF3854 domain-containing protein</fullName>
    </recommendedName>
</protein>
<gene>
    <name evidence="1" type="ORF">RIF25_10525</name>
</gene>
<name>A0AAE4FSD8_9CYAN</name>